<gene>
    <name evidence="1" type="ORF">S01H4_29731</name>
</gene>
<reference evidence="1" key="1">
    <citation type="journal article" date="2014" name="Front. Microbiol.">
        <title>High frequency of phylogenetically diverse reductive dehalogenase-homologous genes in deep subseafloor sedimentary metagenomes.</title>
        <authorList>
            <person name="Kawai M."/>
            <person name="Futagami T."/>
            <person name="Toyoda A."/>
            <person name="Takaki Y."/>
            <person name="Nishi S."/>
            <person name="Hori S."/>
            <person name="Arai W."/>
            <person name="Tsubouchi T."/>
            <person name="Morono Y."/>
            <person name="Uchiyama I."/>
            <person name="Ito T."/>
            <person name="Fujiyama A."/>
            <person name="Inagaki F."/>
            <person name="Takami H."/>
        </authorList>
    </citation>
    <scope>NUCLEOTIDE SEQUENCE</scope>
    <source>
        <strain evidence="1">Expedition CK06-06</strain>
    </source>
</reference>
<feature type="non-terminal residue" evidence="1">
    <location>
        <position position="178"/>
    </location>
</feature>
<dbReference type="EMBL" id="BART01015290">
    <property type="protein sequence ID" value="GAG82564.1"/>
    <property type="molecule type" value="Genomic_DNA"/>
</dbReference>
<dbReference type="AlphaFoldDB" id="X1AJS9"/>
<evidence type="ECO:0000313" key="1">
    <source>
        <dbReference type="EMBL" id="GAG82564.1"/>
    </source>
</evidence>
<sequence>MEKKPTIEEILAKRGDRETHYGTLHSQQREIDNYYELTYNANVPKIYKEVKPSTAREWIDIGVRHFTLDNPRAKVPSRGDSETARKKDTILESFDDYWLTKIILQIKDGAKKLPLRGQVLLKVGMDDTYFGVDLTKMSKAEIKKFEEKRLSHFPLTFDVIDPINVYASPAQNGLVPVD</sequence>
<organism evidence="1">
    <name type="scientific">marine sediment metagenome</name>
    <dbReference type="NCBI Taxonomy" id="412755"/>
    <lineage>
        <taxon>unclassified sequences</taxon>
        <taxon>metagenomes</taxon>
        <taxon>ecological metagenomes</taxon>
    </lineage>
</organism>
<name>X1AJS9_9ZZZZ</name>
<protein>
    <submittedName>
        <fullName evidence="1">Uncharacterized protein</fullName>
    </submittedName>
</protein>
<comment type="caution">
    <text evidence="1">The sequence shown here is derived from an EMBL/GenBank/DDBJ whole genome shotgun (WGS) entry which is preliminary data.</text>
</comment>
<accession>X1AJS9</accession>
<proteinExistence type="predicted"/>